<dbReference type="PIRSF" id="PIRSF006060">
    <property type="entry name" value="AA_transporter"/>
    <property type="match status" value="1"/>
</dbReference>
<dbReference type="GO" id="GO:0015171">
    <property type="term" value="F:amino acid transmembrane transporter activity"/>
    <property type="evidence" value="ECO:0007669"/>
    <property type="project" value="TreeGrafter"/>
</dbReference>
<dbReference type="PANTHER" id="PTHR43341">
    <property type="entry name" value="AMINO ACID PERMEASE"/>
    <property type="match status" value="1"/>
</dbReference>
<evidence type="ECO:0000313" key="9">
    <source>
        <dbReference type="EMBL" id="KAJ3476941.1"/>
    </source>
</evidence>
<comment type="subcellular location">
    <subcellularLocation>
        <location evidence="1">Membrane</location>
        <topology evidence="1">Multi-pass membrane protein</topology>
    </subcellularLocation>
</comment>
<keyword evidence="10" id="KW-1185">Reference proteome</keyword>
<feature type="transmembrane region" description="Helical" evidence="7">
    <location>
        <begin position="215"/>
        <end position="233"/>
    </location>
</feature>
<evidence type="ECO:0000256" key="3">
    <source>
        <dbReference type="ARBA" id="ARBA00022692"/>
    </source>
</evidence>
<feature type="transmembrane region" description="Helical" evidence="7">
    <location>
        <begin position="80"/>
        <end position="99"/>
    </location>
</feature>
<evidence type="ECO:0000256" key="6">
    <source>
        <dbReference type="ARBA" id="ARBA00023136"/>
    </source>
</evidence>
<evidence type="ECO:0000256" key="7">
    <source>
        <dbReference type="SAM" id="Phobius"/>
    </source>
</evidence>
<evidence type="ECO:0000256" key="1">
    <source>
        <dbReference type="ARBA" id="ARBA00004141"/>
    </source>
</evidence>
<comment type="caution">
    <text evidence="9">The sequence shown here is derived from an EMBL/GenBank/DDBJ whole genome shotgun (WGS) entry which is preliminary data.</text>
</comment>
<evidence type="ECO:0000259" key="8">
    <source>
        <dbReference type="Pfam" id="PF00324"/>
    </source>
</evidence>
<dbReference type="Pfam" id="PF00324">
    <property type="entry name" value="AA_permease"/>
    <property type="match status" value="1"/>
</dbReference>
<reference evidence="9" key="1">
    <citation type="submission" date="2022-07" db="EMBL/GenBank/DDBJ databases">
        <title>Genome Sequence of Physisporinus lineatus.</title>
        <authorList>
            <person name="Buettner E."/>
        </authorList>
    </citation>
    <scope>NUCLEOTIDE SEQUENCE</scope>
    <source>
        <strain evidence="9">VT162</strain>
    </source>
</reference>
<organism evidence="9 10">
    <name type="scientific">Meripilus lineatus</name>
    <dbReference type="NCBI Taxonomy" id="2056292"/>
    <lineage>
        <taxon>Eukaryota</taxon>
        <taxon>Fungi</taxon>
        <taxon>Dikarya</taxon>
        <taxon>Basidiomycota</taxon>
        <taxon>Agaricomycotina</taxon>
        <taxon>Agaricomycetes</taxon>
        <taxon>Polyporales</taxon>
        <taxon>Meripilaceae</taxon>
        <taxon>Meripilus</taxon>
    </lineage>
</organism>
<dbReference type="PROSITE" id="PS00218">
    <property type="entry name" value="AMINO_ACID_PERMEASE_1"/>
    <property type="match status" value="1"/>
</dbReference>
<accession>A0AAD5Y8Z2</accession>
<protein>
    <recommendedName>
        <fullName evidence="8">Amino acid permease/ SLC12A domain-containing protein</fullName>
    </recommendedName>
</protein>
<feature type="transmembrane region" description="Helical" evidence="7">
    <location>
        <begin position="182"/>
        <end position="203"/>
    </location>
</feature>
<feature type="domain" description="Amino acid permease/ SLC12A" evidence="8">
    <location>
        <begin position="120"/>
        <end position="433"/>
    </location>
</feature>
<dbReference type="AlphaFoldDB" id="A0AAD5Y8Z2"/>
<keyword evidence="2" id="KW-0813">Transport</keyword>
<dbReference type="InterPro" id="IPR004841">
    <property type="entry name" value="AA-permease/SLC12A_dom"/>
</dbReference>
<dbReference type="InterPro" id="IPR004840">
    <property type="entry name" value="Amino_acid_permease_CS"/>
</dbReference>
<feature type="transmembrane region" description="Helical" evidence="7">
    <location>
        <begin position="239"/>
        <end position="259"/>
    </location>
</feature>
<evidence type="ECO:0000256" key="4">
    <source>
        <dbReference type="ARBA" id="ARBA00022970"/>
    </source>
</evidence>
<dbReference type="Gene3D" id="1.20.1740.10">
    <property type="entry name" value="Amino acid/polyamine transporter I"/>
    <property type="match status" value="1"/>
</dbReference>
<dbReference type="InterPro" id="IPR050524">
    <property type="entry name" value="APC_YAT"/>
</dbReference>
<dbReference type="GO" id="GO:0016020">
    <property type="term" value="C:membrane"/>
    <property type="evidence" value="ECO:0007669"/>
    <property type="project" value="UniProtKB-SubCell"/>
</dbReference>
<name>A0AAD5Y8Z2_9APHY</name>
<evidence type="ECO:0000256" key="5">
    <source>
        <dbReference type="ARBA" id="ARBA00022989"/>
    </source>
</evidence>
<evidence type="ECO:0000313" key="10">
    <source>
        <dbReference type="Proteomes" id="UP001212997"/>
    </source>
</evidence>
<feature type="transmembrane region" description="Helical" evidence="7">
    <location>
        <begin position="131"/>
        <end position="155"/>
    </location>
</feature>
<sequence length="438" mass="48040">MPYLAKVVVPMSSSLPTRSEEGVALRERIVPRRVHVAEPPKVSKPPRFNLDRQRRRVFKFQRRWKHIKEDLPPQISRRHIGMISIGGVIGTGLFLGSAVRSLQTKREHYANKQDLGRVQTSLQSGGPVGALLGYTIIGAVVYCLCVSVGEMIAFLPNVGGVVGLSDLYVDPALGFSLGWAAWYNWAVTLPAEITAAAVVVQFWDPKEEHITATKVAGIFLVLATAVNCFSSRVYGEAEFWFSTLKVGVMGFLIIVCIVLDVGAGKRKDWGQPILFHTWGRPFNPDYLGIGGHAGSFLGFLAVLMQASFSFFGSEVPGIAAGEVIDATRNVPRALKRVWIRILLFYLCGIFFIGLLVDKEDLNFTSEILPTANSSPFVMAFHALEVKALPHIVNAAILVSAWSAASSDIYVSSRCLFFLARRGHAPSFSGLLTKYPSDD</sequence>
<keyword evidence="4" id="KW-0029">Amino-acid transport</keyword>
<dbReference type="EMBL" id="JANAWD010000650">
    <property type="protein sequence ID" value="KAJ3476941.1"/>
    <property type="molecule type" value="Genomic_DNA"/>
</dbReference>
<keyword evidence="6 7" id="KW-0472">Membrane</keyword>
<feature type="transmembrane region" description="Helical" evidence="7">
    <location>
        <begin position="337"/>
        <end position="356"/>
    </location>
</feature>
<keyword evidence="3 7" id="KW-0812">Transmembrane</keyword>
<keyword evidence="5 7" id="KW-1133">Transmembrane helix</keyword>
<proteinExistence type="predicted"/>
<dbReference type="PANTHER" id="PTHR43341:SF4">
    <property type="entry name" value="ARGININE PERMEASE CAN1-RELATED"/>
    <property type="match status" value="1"/>
</dbReference>
<dbReference type="Proteomes" id="UP001212997">
    <property type="component" value="Unassembled WGS sequence"/>
</dbReference>
<gene>
    <name evidence="9" type="ORF">NLI96_g10806</name>
</gene>
<evidence type="ECO:0000256" key="2">
    <source>
        <dbReference type="ARBA" id="ARBA00022448"/>
    </source>
</evidence>